<feature type="compositionally biased region" description="Polar residues" evidence="5">
    <location>
        <begin position="434"/>
        <end position="445"/>
    </location>
</feature>
<keyword evidence="2 4" id="KW-0547">Nucleotide-binding</keyword>
<evidence type="ECO:0000256" key="2">
    <source>
        <dbReference type="ARBA" id="ARBA00022741"/>
    </source>
</evidence>
<dbReference type="PROSITE" id="PS50011">
    <property type="entry name" value="PROTEIN_KINASE_DOM"/>
    <property type="match status" value="1"/>
</dbReference>
<dbReference type="GO" id="GO:0004674">
    <property type="term" value="F:protein serine/threonine kinase activity"/>
    <property type="evidence" value="ECO:0007669"/>
    <property type="project" value="UniProtKB-EC"/>
</dbReference>
<evidence type="ECO:0000256" key="4">
    <source>
        <dbReference type="PROSITE-ProRule" id="PRU10141"/>
    </source>
</evidence>
<evidence type="ECO:0000256" key="1">
    <source>
        <dbReference type="ARBA" id="ARBA00012513"/>
    </source>
</evidence>
<dbReference type="InterPro" id="IPR000719">
    <property type="entry name" value="Prot_kinase_dom"/>
</dbReference>
<dbReference type="EC" id="2.7.11.1" evidence="1"/>
<evidence type="ECO:0000259" key="6">
    <source>
        <dbReference type="PROSITE" id="PS50011"/>
    </source>
</evidence>
<dbReference type="SUPFAM" id="SSF56112">
    <property type="entry name" value="Protein kinase-like (PK-like)"/>
    <property type="match status" value="1"/>
</dbReference>
<dbReference type="InterPro" id="IPR017441">
    <property type="entry name" value="Protein_kinase_ATP_BS"/>
</dbReference>
<proteinExistence type="predicted"/>
<feature type="region of interest" description="Disordered" evidence="5">
    <location>
        <begin position="430"/>
        <end position="453"/>
    </location>
</feature>
<dbReference type="PROSITE" id="PS00108">
    <property type="entry name" value="PROTEIN_KINASE_ST"/>
    <property type="match status" value="1"/>
</dbReference>
<feature type="compositionally biased region" description="Basic and acidic residues" evidence="5">
    <location>
        <begin position="354"/>
        <end position="363"/>
    </location>
</feature>
<dbReference type="Pfam" id="PF00069">
    <property type="entry name" value="Pkinase"/>
    <property type="match status" value="1"/>
</dbReference>
<keyword evidence="3 4" id="KW-0067">ATP-binding</keyword>
<dbReference type="AlphaFoldDB" id="A0A1B6DXX2"/>
<feature type="compositionally biased region" description="Basic residues" evidence="5">
    <location>
        <begin position="1"/>
        <end position="16"/>
    </location>
</feature>
<evidence type="ECO:0000256" key="5">
    <source>
        <dbReference type="SAM" id="MobiDB-lite"/>
    </source>
</evidence>
<dbReference type="InterPro" id="IPR011009">
    <property type="entry name" value="Kinase-like_dom_sf"/>
</dbReference>
<evidence type="ECO:0000313" key="7">
    <source>
        <dbReference type="EMBL" id="JAS30479.1"/>
    </source>
</evidence>
<dbReference type="InterPro" id="IPR050235">
    <property type="entry name" value="CK1_Ser-Thr_kinase"/>
</dbReference>
<gene>
    <name evidence="7" type="ORF">g.10848</name>
</gene>
<name>A0A1B6DXX2_9HEMI</name>
<accession>A0A1B6DXX2</accession>
<dbReference type="PROSITE" id="PS00107">
    <property type="entry name" value="PROTEIN_KINASE_ATP"/>
    <property type="match status" value="1"/>
</dbReference>
<dbReference type="SMART" id="SM00220">
    <property type="entry name" value="S_TKc"/>
    <property type="match status" value="1"/>
</dbReference>
<dbReference type="Gene3D" id="1.10.510.10">
    <property type="entry name" value="Transferase(Phosphotransferase) domain 1"/>
    <property type="match status" value="1"/>
</dbReference>
<dbReference type="InterPro" id="IPR008271">
    <property type="entry name" value="Ser/Thr_kinase_AS"/>
</dbReference>
<reference evidence="7" key="1">
    <citation type="submission" date="2015-12" db="EMBL/GenBank/DDBJ databases">
        <title>De novo transcriptome assembly of four potential Pierce s Disease insect vectors from Arizona vineyards.</title>
        <authorList>
            <person name="Tassone E.E."/>
        </authorList>
    </citation>
    <scope>NUCLEOTIDE SEQUENCE</scope>
</reference>
<feature type="region of interest" description="Disordered" evidence="5">
    <location>
        <begin position="1"/>
        <end position="22"/>
    </location>
</feature>
<evidence type="ECO:0000256" key="3">
    <source>
        <dbReference type="ARBA" id="ARBA00022840"/>
    </source>
</evidence>
<organism evidence="7">
    <name type="scientific">Clastoptera arizonana</name>
    <name type="common">Arizona spittle bug</name>
    <dbReference type="NCBI Taxonomy" id="38151"/>
    <lineage>
        <taxon>Eukaryota</taxon>
        <taxon>Metazoa</taxon>
        <taxon>Ecdysozoa</taxon>
        <taxon>Arthropoda</taxon>
        <taxon>Hexapoda</taxon>
        <taxon>Insecta</taxon>
        <taxon>Pterygota</taxon>
        <taxon>Neoptera</taxon>
        <taxon>Paraneoptera</taxon>
        <taxon>Hemiptera</taxon>
        <taxon>Auchenorrhyncha</taxon>
        <taxon>Cercopoidea</taxon>
        <taxon>Clastopteridae</taxon>
        <taxon>Clastoptera</taxon>
    </lineage>
</organism>
<sequence length="535" mass="60482">MPPRQLKPKPRQKKVNGYKMPEPIPQGFVIKDGPRKKEWKIGNSIGKGGFGEIYCAALISEGGVAVDTKTGSFPFVIKIEPQENGPLFVEMHFFMKVAKQEDMAQWMNERKLKSLNMPSFLGSGSFDYKDEKYRFLVMDRYGQNLWSIFTETKVFPCATVLQIGLQIIDVLEYIHSKGYAHCDIKGSNLVLGLKPGTENRVHLVDYGLASKYTTGKEFKPDVKNAHNGTIEYTSRDMHQGVTTRRGDLEVLGFNLLHWVNSSLPWEDCLANPEVVQTKKTDLMTSISKSTYVKQNFPKTPAVIIKFLTHVAKLKFNEDPNYEIYRKLFKSELKSLGSSESSKLIFSSKEETKVKKAATKENTSKNKKSKKDQENDDMLAEEDEYLKKNAVKRKMPKRKNDALAEKQDELVPPENDNILVIKRKIAKKVAGSVAAETQEQENGNASTDEESVPIKKQFKKNVVKNGGHSVSDDQENKKTKAVTRKNLTKKKAESWKDCPTAVASNVVIAGEYNGTKDKEFNDVQGVTLRRPRKVKN</sequence>
<dbReference type="PANTHER" id="PTHR11909">
    <property type="entry name" value="CASEIN KINASE-RELATED"/>
    <property type="match status" value="1"/>
</dbReference>
<feature type="region of interest" description="Disordered" evidence="5">
    <location>
        <begin position="354"/>
        <end position="377"/>
    </location>
</feature>
<feature type="binding site" evidence="4">
    <location>
        <position position="78"/>
    </location>
    <ligand>
        <name>ATP</name>
        <dbReference type="ChEBI" id="CHEBI:30616"/>
    </ligand>
</feature>
<protein>
    <recommendedName>
        <fullName evidence="1">non-specific serine/threonine protein kinase</fullName>
        <ecNumber evidence="1">2.7.11.1</ecNumber>
    </recommendedName>
</protein>
<dbReference type="GO" id="GO:0005524">
    <property type="term" value="F:ATP binding"/>
    <property type="evidence" value="ECO:0007669"/>
    <property type="project" value="UniProtKB-UniRule"/>
</dbReference>
<dbReference type="EMBL" id="GEDC01006819">
    <property type="protein sequence ID" value="JAS30479.1"/>
    <property type="molecule type" value="Transcribed_RNA"/>
</dbReference>
<feature type="domain" description="Protein kinase" evidence="6">
    <location>
        <begin position="39"/>
        <end position="385"/>
    </location>
</feature>